<feature type="region of interest" description="Disordered" evidence="1">
    <location>
        <begin position="16"/>
        <end position="42"/>
    </location>
</feature>
<organism evidence="2">
    <name type="scientific">bioreactor metagenome</name>
    <dbReference type="NCBI Taxonomy" id="1076179"/>
    <lineage>
        <taxon>unclassified sequences</taxon>
        <taxon>metagenomes</taxon>
        <taxon>ecological metagenomes</taxon>
    </lineage>
</organism>
<name>A0A645F077_9ZZZZ</name>
<feature type="region of interest" description="Disordered" evidence="1">
    <location>
        <begin position="110"/>
        <end position="179"/>
    </location>
</feature>
<gene>
    <name evidence="2" type="ORF">SDC9_154096</name>
</gene>
<dbReference type="EMBL" id="VSSQ01052787">
    <property type="protein sequence ID" value="MPN06839.1"/>
    <property type="molecule type" value="Genomic_DNA"/>
</dbReference>
<reference evidence="2" key="1">
    <citation type="submission" date="2019-08" db="EMBL/GenBank/DDBJ databases">
        <authorList>
            <person name="Kucharzyk K."/>
            <person name="Murdoch R.W."/>
            <person name="Higgins S."/>
            <person name="Loffler F."/>
        </authorList>
    </citation>
    <scope>NUCLEOTIDE SEQUENCE</scope>
</reference>
<protein>
    <submittedName>
        <fullName evidence="2">Uncharacterized protein</fullName>
    </submittedName>
</protein>
<proteinExistence type="predicted"/>
<comment type="caution">
    <text evidence="2">The sequence shown here is derived from an EMBL/GenBank/DDBJ whole genome shotgun (WGS) entry which is preliminary data.</text>
</comment>
<evidence type="ECO:0000256" key="1">
    <source>
        <dbReference type="SAM" id="MobiDB-lite"/>
    </source>
</evidence>
<sequence length="226" mass="23391">MPTGDHGPDEILALDAGMERNGRDMQREQQVEGIDDQAMPAGGGIAQRLVDQRIKRAVEGDVVVGEQAAGGLEGQQAQQGEDGKRAQRVVADALPLAAQVGGDLARCRKKGGEAGVGGADKSPNQPECEQPDHRQPQPPVPDHPATADQSGAYGAQHRRDKAPVKEAKGKVPQANAAGGHGRVLAQSLRNASWQPLQALPISSNAGLIWAGSPVAAAAASFVPATR</sequence>
<feature type="compositionally biased region" description="Basic and acidic residues" evidence="1">
    <location>
        <begin position="17"/>
        <end position="30"/>
    </location>
</feature>
<feature type="region of interest" description="Disordered" evidence="1">
    <location>
        <begin position="67"/>
        <end position="86"/>
    </location>
</feature>
<evidence type="ECO:0000313" key="2">
    <source>
        <dbReference type="EMBL" id="MPN06839.1"/>
    </source>
</evidence>
<feature type="compositionally biased region" description="Low complexity" evidence="1">
    <location>
        <begin position="67"/>
        <end position="80"/>
    </location>
</feature>
<dbReference type="AlphaFoldDB" id="A0A645F077"/>
<accession>A0A645F077</accession>